<feature type="transmembrane region" description="Helical" evidence="1">
    <location>
        <begin position="105"/>
        <end position="123"/>
    </location>
</feature>
<dbReference type="PANTHER" id="PTHR35531:SF1">
    <property type="entry name" value="INNER MEMBRANE PROTEIN YBCI-RELATED"/>
    <property type="match status" value="1"/>
</dbReference>
<keyword evidence="1" id="KW-1133">Transmembrane helix</keyword>
<dbReference type="PANTHER" id="PTHR35531">
    <property type="entry name" value="INNER MEMBRANE PROTEIN YBCI-RELATED"/>
    <property type="match status" value="1"/>
</dbReference>
<gene>
    <name evidence="2" type="ORF">CLV63_12219</name>
</gene>
<keyword evidence="1" id="KW-0472">Membrane</keyword>
<feature type="transmembrane region" description="Helical" evidence="1">
    <location>
        <begin position="81"/>
        <end position="98"/>
    </location>
</feature>
<dbReference type="GO" id="GO:0016787">
    <property type="term" value="F:hydrolase activity"/>
    <property type="evidence" value="ECO:0007669"/>
    <property type="project" value="UniProtKB-KW"/>
</dbReference>
<organism evidence="2 3">
    <name type="scientific">Murinocardiopsis flavida</name>
    <dbReference type="NCBI Taxonomy" id="645275"/>
    <lineage>
        <taxon>Bacteria</taxon>
        <taxon>Bacillati</taxon>
        <taxon>Actinomycetota</taxon>
        <taxon>Actinomycetes</taxon>
        <taxon>Streptosporangiales</taxon>
        <taxon>Nocardiopsidaceae</taxon>
        <taxon>Murinocardiopsis</taxon>
    </lineage>
</organism>
<name>A0A2P8CZT9_9ACTN</name>
<feature type="transmembrane region" description="Helical" evidence="1">
    <location>
        <begin position="20"/>
        <end position="39"/>
    </location>
</feature>
<reference evidence="2 3" key="1">
    <citation type="submission" date="2018-03" db="EMBL/GenBank/DDBJ databases">
        <title>Genomic Encyclopedia of Archaeal and Bacterial Type Strains, Phase II (KMG-II): from individual species to whole genera.</title>
        <authorList>
            <person name="Goeker M."/>
        </authorList>
    </citation>
    <scope>NUCLEOTIDE SEQUENCE [LARGE SCALE GENOMIC DNA]</scope>
    <source>
        <strain evidence="2 3">DSM 45312</strain>
    </source>
</reference>
<evidence type="ECO:0000313" key="3">
    <source>
        <dbReference type="Proteomes" id="UP000240542"/>
    </source>
</evidence>
<protein>
    <submittedName>
        <fullName evidence="2">LexA-binding, inner membrane-associated putative hydrolase</fullName>
    </submittedName>
</protein>
<evidence type="ECO:0000256" key="1">
    <source>
        <dbReference type="SAM" id="Phobius"/>
    </source>
</evidence>
<feature type="transmembrane region" description="Helical" evidence="1">
    <location>
        <begin position="51"/>
        <end position="69"/>
    </location>
</feature>
<dbReference type="Proteomes" id="UP000240542">
    <property type="component" value="Unassembled WGS sequence"/>
</dbReference>
<feature type="transmembrane region" description="Helical" evidence="1">
    <location>
        <begin position="178"/>
        <end position="208"/>
    </location>
</feature>
<comment type="caution">
    <text evidence="2">The sequence shown here is derived from an EMBL/GenBank/DDBJ whole genome shotgun (WGS) entry which is preliminary data.</text>
</comment>
<dbReference type="EMBL" id="PYGA01000022">
    <property type="protein sequence ID" value="PSK90485.1"/>
    <property type="molecule type" value="Genomic_DNA"/>
</dbReference>
<sequence length="255" mass="27169">MHVPPEWPQIPITATVSHMMGHSHALSGVVGWMAIVPVVQGTEVLGVRFDLGPAEIVAGSLVCAGAALVPDLDHKSSTITQTYGAVTRAIGVIFNWLFGGHRMGTHSLLFAVLMGALTTALALWSDLAVQVFVFLLVGIAFNGLGFGMDKNKVAAEVINAMGTAGICIALYANGTNYTWVGLAVAFGCLLHFVGDCITDMGCPLIWPISKYRIGSPISFKADGVVERKVVTPLLSIAIVLLSVYLFPWQEMLPKY</sequence>
<dbReference type="AlphaFoldDB" id="A0A2P8CZT9"/>
<dbReference type="Pfam" id="PF04307">
    <property type="entry name" value="YdjM"/>
    <property type="match status" value="2"/>
</dbReference>
<feature type="transmembrane region" description="Helical" evidence="1">
    <location>
        <begin position="129"/>
        <end position="146"/>
    </location>
</feature>
<feature type="transmembrane region" description="Helical" evidence="1">
    <location>
        <begin position="153"/>
        <end position="172"/>
    </location>
</feature>
<dbReference type="InterPro" id="IPR007404">
    <property type="entry name" value="YdjM-like"/>
</dbReference>
<accession>A0A2P8CZT9</accession>
<evidence type="ECO:0000313" key="2">
    <source>
        <dbReference type="EMBL" id="PSK90485.1"/>
    </source>
</evidence>
<proteinExistence type="predicted"/>
<keyword evidence="1" id="KW-0812">Transmembrane</keyword>
<keyword evidence="3" id="KW-1185">Reference proteome</keyword>
<feature type="transmembrane region" description="Helical" evidence="1">
    <location>
        <begin position="229"/>
        <end position="248"/>
    </location>
</feature>
<keyword evidence="2" id="KW-0378">Hydrolase</keyword>